<dbReference type="Gene3D" id="1.20.1510.10">
    <property type="entry name" value="Cation efflux protein transmembrane domain"/>
    <property type="match status" value="1"/>
</dbReference>
<dbReference type="WBParaSite" id="PEQ_0001166901-mRNA-1">
    <property type="protein sequence ID" value="PEQ_0001166901-mRNA-1"/>
    <property type="gene ID" value="PEQ_0001166901"/>
</dbReference>
<keyword evidence="7" id="KW-1185">Reference proteome</keyword>
<name>A0A914S3E1_PAREQ</name>
<feature type="domain" description="Cation efflux protein transmembrane" evidence="6">
    <location>
        <begin position="14"/>
        <end position="123"/>
    </location>
</feature>
<dbReference type="GO" id="GO:0006829">
    <property type="term" value="P:zinc ion transport"/>
    <property type="evidence" value="ECO:0007669"/>
    <property type="project" value="InterPro"/>
</dbReference>
<evidence type="ECO:0000256" key="3">
    <source>
        <dbReference type="ARBA" id="ARBA00022692"/>
    </source>
</evidence>
<dbReference type="GO" id="GO:0006882">
    <property type="term" value="P:intracellular zinc ion homeostasis"/>
    <property type="evidence" value="ECO:0007669"/>
    <property type="project" value="TreeGrafter"/>
</dbReference>
<reference evidence="8" key="1">
    <citation type="submission" date="2022-11" db="UniProtKB">
        <authorList>
            <consortium name="WormBaseParasite"/>
        </authorList>
    </citation>
    <scope>IDENTIFICATION</scope>
</reference>
<keyword evidence="5" id="KW-0472">Membrane</keyword>
<dbReference type="GO" id="GO:0005783">
    <property type="term" value="C:endoplasmic reticulum"/>
    <property type="evidence" value="ECO:0007669"/>
    <property type="project" value="TreeGrafter"/>
</dbReference>
<keyword evidence="4" id="KW-1133">Transmembrane helix</keyword>
<accession>A0A914S3E1</accession>
<proteinExistence type="predicted"/>
<evidence type="ECO:0000256" key="5">
    <source>
        <dbReference type="ARBA" id="ARBA00023136"/>
    </source>
</evidence>
<keyword evidence="2" id="KW-0813">Transport</keyword>
<dbReference type="Pfam" id="PF01545">
    <property type="entry name" value="Cation_efflux"/>
    <property type="match status" value="1"/>
</dbReference>
<evidence type="ECO:0000256" key="1">
    <source>
        <dbReference type="ARBA" id="ARBA00004141"/>
    </source>
</evidence>
<dbReference type="PANTHER" id="PTHR13414">
    <property type="entry name" value="HUEL-CATION TRANSPORTER"/>
    <property type="match status" value="1"/>
</dbReference>
<evidence type="ECO:0000259" key="6">
    <source>
        <dbReference type="Pfam" id="PF01545"/>
    </source>
</evidence>
<comment type="subcellular location">
    <subcellularLocation>
        <location evidence="1">Membrane</location>
        <topology evidence="1">Multi-pass membrane protein</topology>
    </subcellularLocation>
</comment>
<dbReference type="Proteomes" id="UP000887564">
    <property type="component" value="Unplaced"/>
</dbReference>
<sequence>LCEKGLLQGADRVVVIAFTLNLCDTIGKFTAAYLTGSKSLFAEAIHSTMDTVNQLVLLTGIRFSQRNPDLNFPYGYGNVRYVSSLITGCGILSFGCGLSMYHGISGLLHGDALEPLTYVSLFLCFRRNVTAGFADQLILMGPLRNKRHHIISAVTLRS</sequence>
<evidence type="ECO:0000313" key="7">
    <source>
        <dbReference type="Proteomes" id="UP000887564"/>
    </source>
</evidence>
<evidence type="ECO:0000256" key="4">
    <source>
        <dbReference type="ARBA" id="ARBA00022989"/>
    </source>
</evidence>
<evidence type="ECO:0000313" key="8">
    <source>
        <dbReference type="WBParaSite" id="PEQ_0001166901-mRNA-1"/>
    </source>
</evidence>
<dbReference type="AlphaFoldDB" id="A0A914S3E1"/>
<dbReference type="InterPro" id="IPR027469">
    <property type="entry name" value="Cation_efflux_TMD_sf"/>
</dbReference>
<protein>
    <submittedName>
        <fullName evidence="8">Solute carrier family 30 member 9</fullName>
    </submittedName>
</protein>
<dbReference type="GO" id="GO:0008324">
    <property type="term" value="F:monoatomic cation transmembrane transporter activity"/>
    <property type="evidence" value="ECO:0007669"/>
    <property type="project" value="InterPro"/>
</dbReference>
<dbReference type="InterPro" id="IPR040177">
    <property type="entry name" value="SLC30A9"/>
</dbReference>
<dbReference type="SUPFAM" id="SSF161111">
    <property type="entry name" value="Cation efflux protein transmembrane domain-like"/>
    <property type="match status" value="1"/>
</dbReference>
<dbReference type="InterPro" id="IPR058533">
    <property type="entry name" value="Cation_efflux_TM"/>
</dbReference>
<dbReference type="GO" id="GO:0016020">
    <property type="term" value="C:membrane"/>
    <property type="evidence" value="ECO:0007669"/>
    <property type="project" value="UniProtKB-SubCell"/>
</dbReference>
<keyword evidence="3" id="KW-0812">Transmembrane</keyword>
<evidence type="ECO:0000256" key="2">
    <source>
        <dbReference type="ARBA" id="ARBA00022448"/>
    </source>
</evidence>
<dbReference type="PANTHER" id="PTHR13414:SF9">
    <property type="entry name" value="PROTON-COUPLED ZINC ANTIPORTER SLC30A9, MITOCHONDRIAL"/>
    <property type="match status" value="1"/>
</dbReference>
<organism evidence="7 8">
    <name type="scientific">Parascaris equorum</name>
    <name type="common">Equine roundworm</name>
    <dbReference type="NCBI Taxonomy" id="6256"/>
    <lineage>
        <taxon>Eukaryota</taxon>
        <taxon>Metazoa</taxon>
        <taxon>Ecdysozoa</taxon>
        <taxon>Nematoda</taxon>
        <taxon>Chromadorea</taxon>
        <taxon>Rhabditida</taxon>
        <taxon>Spirurina</taxon>
        <taxon>Ascaridomorpha</taxon>
        <taxon>Ascaridoidea</taxon>
        <taxon>Ascarididae</taxon>
        <taxon>Parascaris</taxon>
    </lineage>
</organism>